<comment type="caution">
    <text evidence="1">The sequence shown here is derived from an EMBL/GenBank/DDBJ whole genome shotgun (WGS) entry which is preliminary data.</text>
</comment>
<organism evidence="1 2">
    <name type="scientific">Mycobacterium ulcerans str. Harvey</name>
    <dbReference type="NCBI Taxonomy" id="1299332"/>
    <lineage>
        <taxon>Bacteria</taxon>
        <taxon>Bacillati</taxon>
        <taxon>Actinomycetota</taxon>
        <taxon>Actinomycetes</taxon>
        <taxon>Mycobacteriales</taxon>
        <taxon>Mycobacteriaceae</taxon>
        <taxon>Mycobacterium</taxon>
        <taxon>Mycobacterium ulcerans group</taxon>
    </lineage>
</organism>
<name>A0ABP3AUR9_MYCUL</name>
<dbReference type="EMBL" id="JAOL01000005">
    <property type="protein sequence ID" value="EUA94257.1"/>
    <property type="molecule type" value="Genomic_DNA"/>
</dbReference>
<evidence type="ECO:0008006" key="3">
    <source>
        <dbReference type="Google" id="ProtNLM"/>
    </source>
</evidence>
<dbReference type="Proteomes" id="UP000020681">
    <property type="component" value="Unassembled WGS sequence"/>
</dbReference>
<reference evidence="1 2" key="1">
    <citation type="submission" date="2014-01" db="EMBL/GenBank/DDBJ databases">
        <authorList>
            <person name="Dobos K."/>
            <person name="Lenaerts A."/>
            <person name="Ordway D."/>
            <person name="DeGroote M.A."/>
            <person name="Parker T."/>
            <person name="Sizemore C."/>
            <person name="Tallon L.J."/>
            <person name="Sadzewicz L.K."/>
            <person name="Sengamalay N."/>
            <person name="Fraser C.M."/>
            <person name="Hine E."/>
            <person name="Shefchek K.A."/>
            <person name="Das S.P."/>
            <person name="Tettelin H."/>
        </authorList>
    </citation>
    <scope>NUCLEOTIDE SEQUENCE [LARGE SCALE GENOMIC DNA]</scope>
    <source>
        <strain evidence="1 2">Harvey</strain>
    </source>
</reference>
<sequence>MALLAIAVLATAAGCAAMLVLPHGRPPLPMMCWPIRVRFAAQ</sequence>
<keyword evidence="2" id="KW-1185">Reference proteome</keyword>
<gene>
    <name evidence="1" type="ORF">I551_8468</name>
</gene>
<evidence type="ECO:0000313" key="1">
    <source>
        <dbReference type="EMBL" id="EUA94257.1"/>
    </source>
</evidence>
<proteinExistence type="predicted"/>
<protein>
    <recommendedName>
        <fullName evidence="3">Lipoprotein</fullName>
    </recommendedName>
</protein>
<accession>A0ABP3AUR9</accession>
<evidence type="ECO:0000313" key="2">
    <source>
        <dbReference type="Proteomes" id="UP000020681"/>
    </source>
</evidence>